<reference evidence="1 2" key="1">
    <citation type="journal article" date="2009" name="Proc. Natl. Acad. Sci. U.S.A.">
        <title>Characterizing a model human gut microbiota composed of members of its two dominant bacterial phyla.</title>
        <authorList>
            <person name="Mahowald M.A."/>
            <person name="Rey F.E."/>
            <person name="Seedorf H."/>
            <person name="Turnbaugh P.J."/>
            <person name="Fulton R.S."/>
            <person name="Wollam A."/>
            <person name="Shah N."/>
            <person name="Wang C."/>
            <person name="Magrini V."/>
            <person name="Wilson R.K."/>
            <person name="Cantarel B.L."/>
            <person name="Coutinho P.M."/>
            <person name="Henrissat B."/>
            <person name="Crock L.W."/>
            <person name="Russell A."/>
            <person name="Verberkmoes N.C."/>
            <person name="Hettich R.L."/>
            <person name="Gordon J.I."/>
        </authorList>
    </citation>
    <scope>NUCLEOTIDE SEQUENCE [LARGE SCALE GENOMIC DNA]</scope>
    <source>
        <strain evidence="2">ATCC 27750 / DSM 3376 / VPI C15-48 / C15-B4</strain>
    </source>
</reference>
<gene>
    <name evidence="1" type="ordered locus">EUBELI_00275</name>
</gene>
<accession>C4Z2Q6</accession>
<organism evidence="1 2">
    <name type="scientific">Lachnospira eligens (strain ATCC 27750 / DSM 3376 / VPI C15-48 / C15-B4)</name>
    <name type="common">Eubacterium eligens</name>
    <dbReference type="NCBI Taxonomy" id="515620"/>
    <lineage>
        <taxon>Bacteria</taxon>
        <taxon>Bacillati</taxon>
        <taxon>Bacillota</taxon>
        <taxon>Clostridia</taxon>
        <taxon>Lachnospirales</taxon>
        <taxon>Lachnospiraceae</taxon>
        <taxon>Lachnospira</taxon>
    </lineage>
</organism>
<keyword evidence="2" id="KW-1185">Reference proteome</keyword>
<dbReference type="HOGENOM" id="CLU_3098910_0_0_9"/>
<sequence>MPMLSLLAQLPPPIIIFVGVKTPIGFFARPLNVGLLNFRHAKKTASIAVLI</sequence>
<dbReference type="AlphaFoldDB" id="C4Z2Q6"/>
<protein>
    <submittedName>
        <fullName evidence="1">Uncharacterized protein</fullName>
    </submittedName>
</protein>
<dbReference type="STRING" id="515620.EUBELI_00275"/>
<evidence type="ECO:0000313" key="1">
    <source>
        <dbReference type="EMBL" id="ACR71311.1"/>
    </source>
</evidence>
<proteinExistence type="predicted"/>
<evidence type="ECO:0000313" key="2">
    <source>
        <dbReference type="Proteomes" id="UP000001476"/>
    </source>
</evidence>
<dbReference type="EMBL" id="CP001104">
    <property type="protein sequence ID" value="ACR71311.1"/>
    <property type="molecule type" value="Genomic_DNA"/>
</dbReference>
<name>C4Z2Q6_LACE2</name>
<dbReference type="KEGG" id="eel:EUBELI_00275"/>
<dbReference type="Proteomes" id="UP000001476">
    <property type="component" value="Chromosome"/>
</dbReference>